<dbReference type="EMBL" id="MDYQ01000063">
    <property type="protein sequence ID" value="PRP84413.1"/>
    <property type="molecule type" value="Genomic_DNA"/>
</dbReference>
<name>A0A2P6NKC8_9EUKA</name>
<dbReference type="OrthoDB" id="430315at2759"/>
<comment type="caution">
    <text evidence="1">The sequence shown here is derived from an EMBL/GenBank/DDBJ whole genome shotgun (WGS) entry which is preliminary data.</text>
</comment>
<organism evidence="1 2">
    <name type="scientific">Planoprotostelium fungivorum</name>
    <dbReference type="NCBI Taxonomy" id="1890364"/>
    <lineage>
        <taxon>Eukaryota</taxon>
        <taxon>Amoebozoa</taxon>
        <taxon>Evosea</taxon>
        <taxon>Variosea</taxon>
        <taxon>Cavosteliida</taxon>
        <taxon>Cavosteliaceae</taxon>
        <taxon>Planoprotostelium</taxon>
    </lineage>
</organism>
<accession>A0A2P6NKC8</accession>
<dbReference type="Proteomes" id="UP000241769">
    <property type="component" value="Unassembled WGS sequence"/>
</dbReference>
<dbReference type="SUPFAM" id="SSF49870">
    <property type="entry name" value="Osmotin, thaumatin-like protein"/>
    <property type="match status" value="2"/>
</dbReference>
<dbReference type="InterPro" id="IPR037176">
    <property type="entry name" value="Osmotin/thaumatin-like_sf"/>
</dbReference>
<dbReference type="InParanoid" id="A0A2P6NKC8"/>
<evidence type="ECO:0000313" key="2">
    <source>
        <dbReference type="Proteomes" id="UP000241769"/>
    </source>
</evidence>
<evidence type="ECO:0000313" key="1">
    <source>
        <dbReference type="EMBL" id="PRP84413.1"/>
    </source>
</evidence>
<proteinExistence type="predicted"/>
<keyword evidence="2" id="KW-1185">Reference proteome</keyword>
<sequence length="444" mass="47635">MGGTSQCQTKMHLTFRSKPGLLNIHSSTAAAMNSRIALLLLATIVLSSASSLTLVNNCGYTISVCGRYLGHVFDMPAHTRRGVAASGNPPYNQCGSVQAEFNFNGWGNQDCYDLSEVAVKFRGAPVTIFGQNGGPTVRCKGTPCSDAYQWSSDDKKNHCVRTGGNYVLQGISSSFGAELIKFRGAPVAIFGRNGGPTVHCSGSPCGDAYQWSSGDKENHCVGTGGNYIVQWRTFPAQLRKFVLSLSPFTSNSFDSSIRLPPFCLKTSKIHHQHYEELGGFYPLTNGGAITAFRIRRLLFQAAATMNSRIALLLLATIVLSSASSLTLVNNCGYTISVCGRYLGHVFDMPAYTRRGVDASGNPPYNQCGSVQAEFNFNGWGNQDCYDLSEVAVRFAGAPVTIFGQNGGPTVHCSGSPCGDAYNYPSDNSKNHCVGTGGNYVVQWC</sequence>
<gene>
    <name evidence="1" type="ORF">PROFUN_08093</name>
</gene>
<reference evidence="1 2" key="1">
    <citation type="journal article" date="2018" name="Genome Biol. Evol.">
        <title>Multiple Roots of Fruiting Body Formation in Amoebozoa.</title>
        <authorList>
            <person name="Hillmann F."/>
            <person name="Forbes G."/>
            <person name="Novohradska S."/>
            <person name="Ferling I."/>
            <person name="Riege K."/>
            <person name="Groth M."/>
            <person name="Westermann M."/>
            <person name="Marz M."/>
            <person name="Spaller T."/>
            <person name="Winckler T."/>
            <person name="Schaap P."/>
            <person name="Glockner G."/>
        </authorList>
    </citation>
    <scope>NUCLEOTIDE SEQUENCE [LARGE SCALE GENOMIC DNA]</scope>
    <source>
        <strain evidence="1 2">Jena</strain>
    </source>
</reference>
<protein>
    <submittedName>
        <fullName evidence="1">Uncharacterized protein</fullName>
    </submittedName>
</protein>
<dbReference type="AlphaFoldDB" id="A0A2P6NKC8"/>